<evidence type="ECO:0000313" key="2">
    <source>
        <dbReference type="Proteomes" id="UP001260072"/>
    </source>
</evidence>
<keyword evidence="2" id="KW-1185">Reference proteome</keyword>
<dbReference type="EMBL" id="JAVKGS010000001">
    <property type="protein sequence ID" value="MDR5690557.1"/>
    <property type="molecule type" value="Genomic_DNA"/>
</dbReference>
<reference evidence="2" key="1">
    <citation type="submission" date="2023-07" db="EMBL/GenBank/DDBJ databases">
        <title>Description of three actinobacteria isolated from air of manufacturing shop in a pharmaceutical factory.</title>
        <authorList>
            <person name="Zhang D.-F."/>
        </authorList>
    </citation>
    <scope>NUCLEOTIDE SEQUENCE [LARGE SCALE GENOMIC DNA]</scope>
    <source>
        <strain evidence="2">CCTCC AB 2011122</strain>
    </source>
</reference>
<comment type="caution">
    <text evidence="1">The sequence shown here is derived from an EMBL/GenBank/DDBJ whole genome shotgun (WGS) entry which is preliminary data.</text>
</comment>
<accession>A0ABU1FFL5</accession>
<name>A0ABU1FFL5_9MICO</name>
<protein>
    <submittedName>
        <fullName evidence="1">Uncharacterized protein</fullName>
    </submittedName>
</protein>
<dbReference type="RefSeq" id="WP_310519290.1">
    <property type="nucleotide sequence ID" value="NZ_BAABBS010000001.1"/>
</dbReference>
<gene>
    <name evidence="1" type="ORF">RH861_00600</name>
</gene>
<sequence>MEIRETKRHPSSQPESIEQMVHLVVRPPMERNEVFVSLRAEP</sequence>
<proteinExistence type="predicted"/>
<organism evidence="1 2">
    <name type="scientific">Agromyces indicus</name>
    <dbReference type="NCBI Taxonomy" id="758919"/>
    <lineage>
        <taxon>Bacteria</taxon>
        <taxon>Bacillati</taxon>
        <taxon>Actinomycetota</taxon>
        <taxon>Actinomycetes</taxon>
        <taxon>Micrococcales</taxon>
        <taxon>Microbacteriaceae</taxon>
        <taxon>Agromyces</taxon>
    </lineage>
</organism>
<dbReference type="Proteomes" id="UP001260072">
    <property type="component" value="Unassembled WGS sequence"/>
</dbReference>
<evidence type="ECO:0000313" key="1">
    <source>
        <dbReference type="EMBL" id="MDR5690557.1"/>
    </source>
</evidence>